<protein>
    <submittedName>
        <fullName evidence="1">Uncharacterized protein</fullName>
    </submittedName>
</protein>
<keyword evidence="2" id="KW-1185">Reference proteome</keyword>
<gene>
    <name evidence="1" type="ORF">COCCADRAFT_92390</name>
</gene>
<name>W6Y5S1_COCC2</name>
<accession>W6Y5S1</accession>
<dbReference type="GeneID" id="19153367"/>
<organism evidence="1 2">
    <name type="scientific">Cochliobolus carbonum (strain 26-R-13)</name>
    <name type="common">Maize leaf spot fungus</name>
    <name type="synonym">Bipolaris zeicola</name>
    <dbReference type="NCBI Taxonomy" id="930089"/>
    <lineage>
        <taxon>Eukaryota</taxon>
        <taxon>Fungi</taxon>
        <taxon>Dikarya</taxon>
        <taxon>Ascomycota</taxon>
        <taxon>Pezizomycotina</taxon>
        <taxon>Dothideomycetes</taxon>
        <taxon>Pleosporomycetidae</taxon>
        <taxon>Pleosporales</taxon>
        <taxon>Pleosporineae</taxon>
        <taxon>Pleosporaceae</taxon>
        <taxon>Bipolaris</taxon>
    </lineage>
</organism>
<evidence type="ECO:0000313" key="1">
    <source>
        <dbReference type="EMBL" id="EUC34872.1"/>
    </source>
</evidence>
<reference evidence="1 2" key="1">
    <citation type="journal article" date="2013" name="PLoS Genet.">
        <title>Comparative genome structure, secondary metabolite, and effector coding capacity across Cochliobolus pathogens.</title>
        <authorList>
            <person name="Condon B.J."/>
            <person name="Leng Y."/>
            <person name="Wu D."/>
            <person name="Bushley K.E."/>
            <person name="Ohm R.A."/>
            <person name="Otillar R."/>
            <person name="Martin J."/>
            <person name="Schackwitz W."/>
            <person name="Grimwood J."/>
            <person name="MohdZainudin N."/>
            <person name="Xue C."/>
            <person name="Wang R."/>
            <person name="Manning V.A."/>
            <person name="Dhillon B."/>
            <person name="Tu Z.J."/>
            <person name="Steffenson B.J."/>
            <person name="Salamov A."/>
            <person name="Sun H."/>
            <person name="Lowry S."/>
            <person name="LaButti K."/>
            <person name="Han J."/>
            <person name="Copeland A."/>
            <person name="Lindquist E."/>
            <person name="Barry K."/>
            <person name="Schmutz J."/>
            <person name="Baker S.E."/>
            <person name="Ciuffetti L.M."/>
            <person name="Grigoriev I.V."/>
            <person name="Zhong S."/>
            <person name="Turgeon B.G."/>
        </authorList>
    </citation>
    <scope>NUCLEOTIDE SEQUENCE [LARGE SCALE GENOMIC DNA]</scope>
    <source>
        <strain evidence="1 2">26-R-13</strain>
    </source>
</reference>
<dbReference type="Proteomes" id="UP000053841">
    <property type="component" value="Unassembled WGS sequence"/>
</dbReference>
<dbReference type="KEGG" id="bze:COCCADRAFT_92390"/>
<evidence type="ECO:0000313" key="2">
    <source>
        <dbReference type="Proteomes" id="UP000053841"/>
    </source>
</evidence>
<sequence length="60" mass="6454">MIAAFPNGVVIVFAFSEVGTCTDRYSGAVLSIPSIFVPGPKHACSLHRPQNVTRRRHTSG</sequence>
<proteinExistence type="predicted"/>
<dbReference type="EMBL" id="KI964584">
    <property type="protein sequence ID" value="EUC34872.1"/>
    <property type="molecule type" value="Genomic_DNA"/>
</dbReference>
<dbReference type="HOGENOM" id="CLU_2941384_0_0_1"/>
<dbReference type="RefSeq" id="XP_007710850.1">
    <property type="nucleotide sequence ID" value="XM_007712660.1"/>
</dbReference>
<dbReference type="AlphaFoldDB" id="W6Y5S1"/>